<sequence length="604" mass="66892">MPPPSPPRPPPPLMDELMEEVLLRLPPDIVCAGLVCKRWCRLVSDPSFQRRLLDFHRQRQAAPPMLGFLIFSDDLTYRDIGARFVPTTASGGSSGLPHASHCGLRPCDSRHGRVVLLRTTYSSFGIIIWNPITGEQLKLPNPPSPATGGSHLYNRTAAVLCAATATATGACSHLDCHRRGSFIVVLVGDTTLCEKFICIFSSEAGVWSKPATTVVPQPPEQSASSIARWRHSTLVGNALYFVLEGYKSILEYNLCTRRTSVIKLPGEGKNKIPESFGPIQLITTMEDGRRLGFVRVEDFSRLCIWSREDEEPAGWVLSNVIELDKLLPLDDRMPTSWNYLVGSAEGVGTIFLKLKDELFTVDLRSGLVTKKLACRSAPPPPLIDELVEEILLRLSADSPASLVSGFSFRCDYDSLRLVVWNPITSEQVRLSEPPRWHPYHWTAAVLCAATAAGACDHLDCHCGLPDPSSWSLSAPDVTKSFVCIYSSEASAWSELTFAPHSGGSIQRSVRSTLVGFIRVEDFSRLCIWSREVGEPRWVLCKAIGLGNSLSDYDVTWRWASWRYLAGSAEGGIIFLRFKDEHFTIDLSIQSTIFTQGTKSAEYFK</sequence>
<dbReference type="PANTHER" id="PTHR32133:SF370">
    <property type="entry name" value="F-BOX DOMAIN-CONTAINING PROTEIN"/>
    <property type="match status" value="1"/>
</dbReference>
<dbReference type="InterPro" id="IPR011043">
    <property type="entry name" value="Gal_Oxase/kelch_b-propeller"/>
</dbReference>
<protein>
    <recommendedName>
        <fullName evidence="5">F-box domain-containing protein</fullName>
    </recommendedName>
</protein>
<gene>
    <name evidence="3" type="ORF">BDA96_02G016200</name>
</gene>
<evidence type="ECO:0000259" key="2">
    <source>
        <dbReference type="Pfam" id="PF23635"/>
    </source>
</evidence>
<dbReference type="AlphaFoldDB" id="A0A921RJG7"/>
<dbReference type="Proteomes" id="UP000807115">
    <property type="component" value="Chromosome 2"/>
</dbReference>
<feature type="domain" description="F-box" evidence="1">
    <location>
        <begin position="15"/>
        <end position="52"/>
    </location>
</feature>
<dbReference type="EMBL" id="CM027681">
    <property type="protein sequence ID" value="KAG0541433.1"/>
    <property type="molecule type" value="Genomic_DNA"/>
</dbReference>
<evidence type="ECO:0000313" key="3">
    <source>
        <dbReference type="EMBL" id="KAG0541433.1"/>
    </source>
</evidence>
<dbReference type="InterPro" id="IPR001810">
    <property type="entry name" value="F-box_dom"/>
</dbReference>
<reference evidence="3" key="2">
    <citation type="submission" date="2020-10" db="EMBL/GenBank/DDBJ databases">
        <authorList>
            <person name="Cooper E.A."/>
            <person name="Brenton Z.W."/>
            <person name="Flinn B.S."/>
            <person name="Jenkins J."/>
            <person name="Shu S."/>
            <person name="Flowers D."/>
            <person name="Luo F."/>
            <person name="Wang Y."/>
            <person name="Xia P."/>
            <person name="Barry K."/>
            <person name="Daum C."/>
            <person name="Lipzen A."/>
            <person name="Yoshinaga Y."/>
            <person name="Schmutz J."/>
            <person name="Saski C."/>
            <person name="Vermerris W."/>
            <person name="Kresovich S."/>
        </authorList>
    </citation>
    <scope>NUCLEOTIDE SEQUENCE</scope>
</reference>
<comment type="caution">
    <text evidence="3">The sequence shown here is derived from an EMBL/GenBank/DDBJ whole genome shotgun (WGS) entry which is preliminary data.</text>
</comment>
<dbReference type="SUPFAM" id="SSF50965">
    <property type="entry name" value="Galactose oxidase, central domain"/>
    <property type="match status" value="1"/>
</dbReference>
<evidence type="ECO:0000259" key="1">
    <source>
        <dbReference type="Pfam" id="PF12937"/>
    </source>
</evidence>
<dbReference type="Pfam" id="PF12937">
    <property type="entry name" value="F-box-like"/>
    <property type="match status" value="1"/>
</dbReference>
<organism evidence="3 4">
    <name type="scientific">Sorghum bicolor</name>
    <name type="common">Sorghum</name>
    <name type="synonym">Sorghum vulgare</name>
    <dbReference type="NCBI Taxonomy" id="4558"/>
    <lineage>
        <taxon>Eukaryota</taxon>
        <taxon>Viridiplantae</taxon>
        <taxon>Streptophyta</taxon>
        <taxon>Embryophyta</taxon>
        <taxon>Tracheophyta</taxon>
        <taxon>Spermatophyta</taxon>
        <taxon>Magnoliopsida</taxon>
        <taxon>Liliopsida</taxon>
        <taxon>Poales</taxon>
        <taxon>Poaceae</taxon>
        <taxon>PACMAD clade</taxon>
        <taxon>Panicoideae</taxon>
        <taxon>Andropogonodae</taxon>
        <taxon>Andropogoneae</taxon>
        <taxon>Sorghinae</taxon>
        <taxon>Sorghum</taxon>
    </lineage>
</organism>
<accession>A0A921RJG7</accession>
<evidence type="ECO:0008006" key="5">
    <source>
        <dbReference type="Google" id="ProtNLM"/>
    </source>
</evidence>
<feature type="domain" description="F-box protein AT5G49610-like beta-propeller" evidence="2">
    <location>
        <begin position="108"/>
        <end position="370"/>
    </location>
</feature>
<reference evidence="3" key="1">
    <citation type="journal article" date="2019" name="BMC Genomics">
        <title>A new reference genome for Sorghum bicolor reveals high levels of sequence similarity between sweet and grain genotypes: implications for the genetics of sugar metabolism.</title>
        <authorList>
            <person name="Cooper E.A."/>
            <person name="Brenton Z.W."/>
            <person name="Flinn B.S."/>
            <person name="Jenkins J."/>
            <person name="Shu S."/>
            <person name="Flowers D."/>
            <person name="Luo F."/>
            <person name="Wang Y."/>
            <person name="Xia P."/>
            <person name="Barry K."/>
            <person name="Daum C."/>
            <person name="Lipzen A."/>
            <person name="Yoshinaga Y."/>
            <person name="Schmutz J."/>
            <person name="Saski C."/>
            <person name="Vermerris W."/>
            <person name="Kresovich S."/>
        </authorList>
    </citation>
    <scope>NUCLEOTIDE SEQUENCE</scope>
</reference>
<name>A0A921RJG7_SORBI</name>
<dbReference type="InterPro" id="IPR036047">
    <property type="entry name" value="F-box-like_dom_sf"/>
</dbReference>
<dbReference type="Pfam" id="PF23635">
    <property type="entry name" value="Beta-prop_AT5G49610-like"/>
    <property type="match status" value="1"/>
</dbReference>
<dbReference type="InterPro" id="IPR056594">
    <property type="entry name" value="AT5G49610-like_b-prop"/>
</dbReference>
<dbReference type="PANTHER" id="PTHR32133">
    <property type="entry name" value="OS07G0120400 PROTEIN"/>
    <property type="match status" value="1"/>
</dbReference>
<evidence type="ECO:0000313" key="4">
    <source>
        <dbReference type="Proteomes" id="UP000807115"/>
    </source>
</evidence>
<dbReference type="SUPFAM" id="SSF81383">
    <property type="entry name" value="F-box domain"/>
    <property type="match status" value="1"/>
</dbReference>
<proteinExistence type="predicted"/>
<dbReference type="Gene3D" id="1.20.1280.50">
    <property type="match status" value="1"/>
</dbReference>